<dbReference type="GO" id="GO:0003676">
    <property type="term" value="F:nucleic acid binding"/>
    <property type="evidence" value="ECO:0007669"/>
    <property type="project" value="InterPro"/>
</dbReference>
<dbReference type="SUPFAM" id="SSF53098">
    <property type="entry name" value="Ribonuclease H-like"/>
    <property type="match status" value="1"/>
</dbReference>
<dbReference type="SUPFAM" id="SSF56672">
    <property type="entry name" value="DNA/RNA polymerases"/>
    <property type="match status" value="1"/>
</dbReference>
<dbReference type="Gene3D" id="3.30.420.10">
    <property type="entry name" value="Ribonuclease H-like superfamily/Ribonuclease H"/>
    <property type="match status" value="1"/>
</dbReference>
<dbReference type="EMBL" id="GACK01000140">
    <property type="protein sequence ID" value="JAA64894.1"/>
    <property type="molecule type" value="mRNA"/>
</dbReference>
<dbReference type="AlphaFoldDB" id="L7MMV7"/>
<dbReference type="InterPro" id="IPR000477">
    <property type="entry name" value="RT_dom"/>
</dbReference>
<dbReference type="InterPro" id="IPR036397">
    <property type="entry name" value="RNaseH_sf"/>
</dbReference>
<reference evidence="3" key="2">
    <citation type="journal article" date="2015" name="J. Proteomics">
        <title>Sexual differences in the sialomes of the zebra tick, Rhipicephalus pulchellus.</title>
        <authorList>
            <person name="Tan A.W."/>
            <person name="Francischetti I.M."/>
            <person name="Slovak M."/>
            <person name="Kini R.M."/>
            <person name="Ribeiro J.M."/>
        </authorList>
    </citation>
    <scope>NUCLEOTIDE SEQUENCE</scope>
    <source>
        <tissue evidence="3">Salivary gland</tissue>
    </source>
</reference>
<dbReference type="PROSITE" id="PS50879">
    <property type="entry name" value="RNASE_H_1"/>
    <property type="match status" value="1"/>
</dbReference>
<dbReference type="GO" id="GO:0071897">
    <property type="term" value="P:DNA biosynthetic process"/>
    <property type="evidence" value="ECO:0007669"/>
    <property type="project" value="UniProtKB-ARBA"/>
</dbReference>
<feature type="domain" description="Reverse transcriptase" evidence="1">
    <location>
        <begin position="477"/>
        <end position="748"/>
    </location>
</feature>
<dbReference type="Pfam" id="PF14529">
    <property type="entry name" value="Exo_endo_phos_2"/>
    <property type="match status" value="1"/>
</dbReference>
<accession>L7MMV7</accession>
<dbReference type="PANTHER" id="PTHR36688:SF2">
    <property type="entry name" value="ENDONUCLEASE_EXONUCLEASE_PHOSPHATASE DOMAIN-CONTAINING PROTEIN"/>
    <property type="match status" value="1"/>
</dbReference>
<dbReference type="GO" id="GO:0042575">
    <property type="term" value="C:DNA polymerase complex"/>
    <property type="evidence" value="ECO:0007669"/>
    <property type="project" value="UniProtKB-ARBA"/>
</dbReference>
<organism evidence="3">
    <name type="scientific">Rhipicephalus pulchellus</name>
    <name type="common">Yellow backed tick</name>
    <name type="synonym">Dermacentor pulchellus</name>
    <dbReference type="NCBI Taxonomy" id="72859"/>
    <lineage>
        <taxon>Eukaryota</taxon>
        <taxon>Metazoa</taxon>
        <taxon>Ecdysozoa</taxon>
        <taxon>Arthropoda</taxon>
        <taxon>Chelicerata</taxon>
        <taxon>Arachnida</taxon>
        <taxon>Acari</taxon>
        <taxon>Parasitiformes</taxon>
        <taxon>Ixodida</taxon>
        <taxon>Ixodoidea</taxon>
        <taxon>Ixodidae</taxon>
        <taxon>Rhipicephalinae</taxon>
        <taxon>Rhipicephalus</taxon>
        <taxon>Rhipicephalus</taxon>
    </lineage>
</organism>
<name>L7MMV7_RHIPC</name>
<dbReference type="CDD" id="cd09276">
    <property type="entry name" value="Rnase_HI_RT_non_LTR"/>
    <property type="match status" value="1"/>
</dbReference>
<evidence type="ECO:0000259" key="2">
    <source>
        <dbReference type="PROSITE" id="PS50879"/>
    </source>
</evidence>
<feature type="domain" description="RNase H type-1" evidence="2">
    <location>
        <begin position="958"/>
        <end position="1086"/>
    </location>
</feature>
<dbReference type="PROSITE" id="PS50878">
    <property type="entry name" value="RT_POL"/>
    <property type="match status" value="1"/>
</dbReference>
<dbReference type="SUPFAM" id="SSF56219">
    <property type="entry name" value="DNase I-like"/>
    <property type="match status" value="1"/>
</dbReference>
<dbReference type="PANTHER" id="PTHR36688">
    <property type="entry name" value="ENDO/EXONUCLEASE/PHOSPHATASE DOMAIN-CONTAINING PROTEIN"/>
    <property type="match status" value="1"/>
</dbReference>
<dbReference type="Pfam" id="PF00075">
    <property type="entry name" value="RNase_H"/>
    <property type="match status" value="1"/>
</dbReference>
<dbReference type="Gene3D" id="3.60.10.10">
    <property type="entry name" value="Endonuclease/exonuclease/phosphatase"/>
    <property type="match status" value="1"/>
</dbReference>
<sequence>MLNMQTQILQWNIRGLLRNLDDIQELLYEHNPKVLCVQETHLNPKHENFLRNYVIFRKDRDDAMASSGGVAIIVNQSVACTHLPLQTSLEAVAARVVLLDKLVTICSLYIPPHHHLHKQEFQSLVDELPEPYLLLGDFNAHSVLWGDSRCDARGRLIEQFLFSSGTCLLNRKEPTYYSLANNTYSSIDLSIASPSLLPLLTWKVVNNPYSSDHFPIVLSTQISTEYPPQVPKWLIDKADWEEFLNITRLSWTDICGLSIDAAVQYFTSFLTDAASKCIPQTSGMPGKRRVPWWNNECRDARKKQNKAWKLLRDSPTAENLESFKNIKSQGRRTRRQARRESWRKFLMGINSYTDEAKVWNMVTRVAGRQAYSLPLVNTQGDSLEDQANFLGEHFEQVSSSSHYTDAFQRYRTRIERQKLERKSTKHEAYNEPFCLAELQASLNCCNKSAPGPDRVVYEMVKHLPSETLRTLLSLYNAVWLSGEIPSAWKEAIVIPVLKQGKDPSSVMSYRPIALTSCLCKLFEKMINHRLIYFLETNNLLDPQQCGFREGRSTTDHLLRIEAQIRDAFVHKQFFLSVFLDIEKAYDTTWRFGILRDLSHLGVRGTILTIIESYLSNRTFRVRVGTVFSRTFVQETGVPQGGVLSCTLFIIKMNSLRHCIPRNMFYSTFVDDVQLGSKSCNLAMCERQVQLGLNKFSKWADENGFKLNPQKSTCVLFSRKRGVHPDPDIHLHGQRLSVKTEHKFLGLYLDTKLNFISHIQYIKNKCLKTMNILKVLSRTTWGSDKKCLMNLYKSLIRTCLDYGAIIYQSASPTALKMLDPIHHLGIRLSTGAFCTSPVESLYVESNEWSLQLQRSYMSFLYYLKVNADKEHPSHSTINDLSSSTLFENRPSLRPPYSLRVRGLAEETGLPLFEHRLMAPAAYPPPWQWQLIDCDVSFMEVTKHAPIAHIRTYFLELQHKYNCPAFYTDASKSHTSVSYAAVGPSFSDAGVLHPNTSIFTAEAYAILAAVKHIRELKLQKAVIYTDSLSVVKALKTLKKHKNSILVSLYSLVCTLYTAKQHVVVCWVPGHREIQGNVMADHLAASTHDCSANTSIAIPALDLKPLLKRKLRAYWQSTWDQQTHNKLHVIKPQLGHWPPISKSRYTEVTLTRLRTGHTHSTHAYLLSGGDAPFCDKCGEPLTVIHILIQCRGLDAIRKKHFP</sequence>
<dbReference type="CDD" id="cd01650">
    <property type="entry name" value="RT_nLTR_like"/>
    <property type="match status" value="1"/>
</dbReference>
<dbReference type="InterPro" id="IPR005135">
    <property type="entry name" value="Endo/exonuclease/phosphatase"/>
</dbReference>
<feature type="non-terminal residue" evidence="3">
    <location>
        <position position="1199"/>
    </location>
</feature>
<dbReference type="InterPro" id="IPR002156">
    <property type="entry name" value="RNaseH_domain"/>
</dbReference>
<dbReference type="InterPro" id="IPR052560">
    <property type="entry name" value="RdDP_mobile_element"/>
</dbReference>
<dbReference type="GO" id="GO:0004523">
    <property type="term" value="F:RNA-DNA hybrid ribonuclease activity"/>
    <property type="evidence" value="ECO:0007669"/>
    <property type="project" value="InterPro"/>
</dbReference>
<reference evidence="3" key="1">
    <citation type="submission" date="2012-11" db="EMBL/GenBank/DDBJ databases">
        <authorList>
            <person name="Lucero-Rivera Y.E."/>
            <person name="Tovar-Ramirez D."/>
        </authorList>
    </citation>
    <scope>NUCLEOTIDE SEQUENCE</scope>
    <source>
        <tissue evidence="3">Salivary gland</tissue>
    </source>
</reference>
<proteinExistence type="evidence at transcript level"/>
<evidence type="ECO:0000313" key="3">
    <source>
        <dbReference type="EMBL" id="JAA64894.1"/>
    </source>
</evidence>
<dbReference type="Pfam" id="PF00078">
    <property type="entry name" value="RVT_1"/>
    <property type="match status" value="1"/>
</dbReference>
<evidence type="ECO:0000259" key="1">
    <source>
        <dbReference type="PROSITE" id="PS50878"/>
    </source>
</evidence>
<protein>
    <submittedName>
        <fullName evidence="3">Putative tick transposon</fullName>
    </submittedName>
</protein>
<dbReference type="InterPro" id="IPR036691">
    <property type="entry name" value="Endo/exonu/phosph_ase_sf"/>
</dbReference>
<dbReference type="InterPro" id="IPR012337">
    <property type="entry name" value="RNaseH-like_sf"/>
</dbReference>
<dbReference type="InterPro" id="IPR043502">
    <property type="entry name" value="DNA/RNA_pol_sf"/>
</dbReference>